<evidence type="ECO:0000313" key="2">
    <source>
        <dbReference type="EMBL" id="BBZ09702.1"/>
    </source>
</evidence>
<evidence type="ECO:0000256" key="1">
    <source>
        <dbReference type="SAM" id="MobiDB-lite"/>
    </source>
</evidence>
<dbReference type="Proteomes" id="UP000467201">
    <property type="component" value="Chromosome"/>
</dbReference>
<sequence>MEGQSVIKFEDRGSARLERILADPERAERVTKIRQQMQEDDRANRSEQTSPPG</sequence>
<accession>A0A7I7VYH9</accession>
<gene>
    <name evidence="2" type="ORF">MDOR_38710</name>
</gene>
<dbReference type="KEGG" id="mdr:MDOR_38710"/>
<name>A0A7I7VYH9_9MYCO</name>
<dbReference type="AlphaFoldDB" id="A0A7I7VYH9"/>
<evidence type="ECO:0000313" key="3">
    <source>
        <dbReference type="Proteomes" id="UP000467201"/>
    </source>
</evidence>
<proteinExistence type="predicted"/>
<dbReference type="EMBL" id="AP022605">
    <property type="protein sequence ID" value="BBZ09702.1"/>
    <property type="molecule type" value="Genomic_DNA"/>
</dbReference>
<organism evidence="2 3">
    <name type="scientific">Mycolicibacterium doricum</name>
    <dbReference type="NCBI Taxonomy" id="126673"/>
    <lineage>
        <taxon>Bacteria</taxon>
        <taxon>Bacillati</taxon>
        <taxon>Actinomycetota</taxon>
        <taxon>Actinomycetes</taxon>
        <taxon>Mycobacteriales</taxon>
        <taxon>Mycobacteriaceae</taxon>
        <taxon>Mycolicibacterium</taxon>
    </lineage>
</organism>
<feature type="compositionally biased region" description="Basic and acidic residues" evidence="1">
    <location>
        <begin position="25"/>
        <end position="45"/>
    </location>
</feature>
<reference evidence="2 3" key="1">
    <citation type="journal article" date="2019" name="Emerg. Microbes Infect.">
        <title>Comprehensive subspecies identification of 175 nontuberculous mycobacteria species based on 7547 genomic profiles.</title>
        <authorList>
            <person name="Matsumoto Y."/>
            <person name="Kinjo T."/>
            <person name="Motooka D."/>
            <person name="Nabeya D."/>
            <person name="Jung N."/>
            <person name="Uechi K."/>
            <person name="Horii T."/>
            <person name="Iida T."/>
            <person name="Fujita J."/>
            <person name="Nakamura S."/>
        </authorList>
    </citation>
    <scope>NUCLEOTIDE SEQUENCE [LARGE SCALE GENOMIC DNA]</scope>
    <source>
        <strain evidence="2 3">JCM 12405</strain>
    </source>
</reference>
<protein>
    <submittedName>
        <fullName evidence="2">Uncharacterized protein</fullName>
    </submittedName>
</protein>
<feature type="region of interest" description="Disordered" evidence="1">
    <location>
        <begin position="25"/>
        <end position="53"/>
    </location>
</feature>